<accession>A0A1E8PYQ5</accession>
<dbReference type="EMBL" id="MCHX01000067">
    <property type="protein sequence ID" value="OFJ51418.1"/>
    <property type="molecule type" value="Genomic_DNA"/>
</dbReference>
<organism evidence="1 2">
    <name type="scientific">Mycolicibacterium grossiae</name>
    <dbReference type="NCBI Taxonomy" id="1552759"/>
    <lineage>
        <taxon>Bacteria</taxon>
        <taxon>Bacillati</taxon>
        <taxon>Actinomycetota</taxon>
        <taxon>Actinomycetes</taxon>
        <taxon>Mycobacteriales</taxon>
        <taxon>Mycobacteriaceae</taxon>
        <taxon>Mycolicibacterium</taxon>
    </lineage>
</organism>
<dbReference type="RefSeq" id="WP_070355363.1">
    <property type="nucleotide sequence ID" value="NZ_MCHX01000067.1"/>
</dbReference>
<protein>
    <recommendedName>
        <fullName evidence="3">GIY-YIG domain-containing protein</fullName>
    </recommendedName>
</protein>
<keyword evidence="2" id="KW-1185">Reference proteome</keyword>
<evidence type="ECO:0008006" key="3">
    <source>
        <dbReference type="Google" id="ProtNLM"/>
    </source>
</evidence>
<proteinExistence type="predicted"/>
<reference evidence="1 2" key="1">
    <citation type="submission" date="2016-09" db="EMBL/GenBank/DDBJ databases">
        <title>genome sequence of Mycobacterium sp. 739 SCH.</title>
        <authorList>
            <person name="Greninger A.L."/>
            <person name="Qin X."/>
            <person name="Jerome K."/>
            <person name="Vora S."/>
            <person name="Quinn K."/>
        </authorList>
    </citation>
    <scope>NUCLEOTIDE SEQUENCE [LARGE SCALE GENOMIC DNA]</scope>
    <source>
        <strain evidence="1 2">SCH</strain>
    </source>
</reference>
<gene>
    <name evidence="1" type="ORF">BEL07_22895</name>
</gene>
<sequence>MTIEPIDLDAFTGWVPFAALPTANVPTDPGVYVIVRPTDDPPSFLDVSPAGHFKGKDPTVPVADLHALWVPGTRIVYIGKANAGGSGRRGLRKRLDEFRRFGAGEPVGHSGGRRIWQLADYANLLVGWRVTDDTEAAAMETDMIVRFRAHHGMRPFANMRN</sequence>
<dbReference type="AlphaFoldDB" id="A0A1E8PYQ5"/>
<evidence type="ECO:0000313" key="2">
    <source>
        <dbReference type="Proteomes" id="UP000178953"/>
    </source>
</evidence>
<name>A0A1E8PYQ5_9MYCO</name>
<evidence type="ECO:0000313" key="1">
    <source>
        <dbReference type="EMBL" id="OFJ51418.1"/>
    </source>
</evidence>
<dbReference type="Proteomes" id="UP000178953">
    <property type="component" value="Unassembled WGS sequence"/>
</dbReference>
<comment type="caution">
    <text evidence="1">The sequence shown here is derived from an EMBL/GenBank/DDBJ whole genome shotgun (WGS) entry which is preliminary data.</text>
</comment>